<dbReference type="Proteomes" id="UP000185936">
    <property type="component" value="Unassembled WGS sequence"/>
</dbReference>
<dbReference type="OrthoDB" id="2572at2157"/>
<dbReference type="AlphaFoldDB" id="A0A1N7EYU9"/>
<evidence type="ECO:0000313" key="2">
    <source>
        <dbReference type="Proteomes" id="UP000185936"/>
    </source>
</evidence>
<name>A0A1N7EYU9_9EURY</name>
<organism evidence="1 2">
    <name type="scientific">Natronorubrum thiooxidans</name>
    <dbReference type="NCBI Taxonomy" id="308853"/>
    <lineage>
        <taxon>Archaea</taxon>
        <taxon>Methanobacteriati</taxon>
        <taxon>Methanobacteriota</taxon>
        <taxon>Stenosarchaea group</taxon>
        <taxon>Halobacteria</taxon>
        <taxon>Halobacteriales</taxon>
        <taxon>Natrialbaceae</taxon>
        <taxon>Natronorubrum</taxon>
    </lineage>
</organism>
<gene>
    <name evidence="1" type="ORF">SAMN05421752_105192</name>
</gene>
<protein>
    <submittedName>
        <fullName evidence="1">Uncharacterized protein</fullName>
    </submittedName>
</protein>
<dbReference type="RefSeq" id="WP_076608875.1">
    <property type="nucleotide sequence ID" value="NZ_FTNR01000005.1"/>
</dbReference>
<reference evidence="2" key="1">
    <citation type="submission" date="2017-01" db="EMBL/GenBank/DDBJ databases">
        <authorList>
            <person name="Varghese N."/>
            <person name="Submissions S."/>
        </authorList>
    </citation>
    <scope>NUCLEOTIDE SEQUENCE [LARGE SCALE GENOMIC DNA]</scope>
    <source>
        <strain evidence="2">type strain: HArc-</strain>
    </source>
</reference>
<dbReference type="PROSITE" id="PS51257">
    <property type="entry name" value="PROKAR_LIPOPROTEIN"/>
    <property type="match status" value="1"/>
</dbReference>
<evidence type="ECO:0000313" key="1">
    <source>
        <dbReference type="EMBL" id="SIR93303.1"/>
    </source>
</evidence>
<accession>A0A1N7EYU9</accession>
<dbReference type="EMBL" id="FTNR01000005">
    <property type="protein sequence ID" value="SIR93303.1"/>
    <property type="molecule type" value="Genomic_DNA"/>
</dbReference>
<sequence>MKRRSAIVATASLVSLAGCIFTDGEVEFERGELEVIVDGEAIDLSADRFQSENAANDSLEFHLHEQDDYWYMEGAEPVTFAEGLDLLPHFACTQQGDDHVVTIDGTDYDGREPETELTFLVSGETVDPTEYVVQDGDELRLEITTGE</sequence>
<keyword evidence="2" id="KW-1185">Reference proteome</keyword>
<proteinExistence type="predicted"/>